<gene>
    <name evidence="1" type="ORF">CK203_085054</name>
</gene>
<accession>A0A438E3H5</accession>
<dbReference type="EMBL" id="QGNW01001406">
    <property type="protein sequence ID" value="RVW42285.1"/>
    <property type="molecule type" value="Genomic_DNA"/>
</dbReference>
<dbReference type="SUPFAM" id="SSF52058">
    <property type="entry name" value="L domain-like"/>
    <property type="match status" value="1"/>
</dbReference>
<name>A0A438E3H5_VITVI</name>
<dbReference type="Gene3D" id="3.80.10.10">
    <property type="entry name" value="Ribonuclease Inhibitor"/>
    <property type="match status" value="1"/>
</dbReference>
<sequence length="467" mass="53415">MGEETLEDVAEAYLDEPIGRCMVQVGARSSNGKVVSSMTLCEISTTLKKVRRRAINLDQGVPVECLAEATSVFKNRDEHANSPLDAEGIGLQGLQIIKSVKSRGTCFGRKINKSSRQPYTLEILEFERTLAVLLPIICRQFGVHATLDLQFHIALTCWRIHDVKCRMKWPRHLYLPETNYVPINIHNGRVLWDNLSNLGTLANFNARKWVVKDLAQLTKLRKVKMIDLKSFKEWREETDVMQSSTCKQLDKLHLNRKISNLPTHHHFPPNLTKLTLKYSQLNEDLIGILERLVKLTILRLLNVAYDGFPQLKHLTLYDAPRLKRLRVNKGAMPSLKDLNDLRGASNHDFMFNYQVPQDKQQSSKTNLLMDSIKGVDYEEVMIHGSCCTWRLKEKIECGRFVMLIIGEIEKELKEFEKARPLLPASCSILLHDLSVPDSHVQRGSILLFDLSVPDSMCIIGESLQFYI</sequence>
<dbReference type="AlphaFoldDB" id="A0A438E3H5"/>
<evidence type="ECO:0000313" key="2">
    <source>
        <dbReference type="Proteomes" id="UP000288805"/>
    </source>
</evidence>
<reference evidence="1 2" key="1">
    <citation type="journal article" date="2018" name="PLoS Genet.">
        <title>Population sequencing reveals clonal diversity and ancestral inbreeding in the grapevine cultivar Chardonnay.</title>
        <authorList>
            <person name="Roach M.J."/>
            <person name="Johnson D.L."/>
            <person name="Bohlmann J."/>
            <person name="van Vuuren H.J."/>
            <person name="Jones S.J."/>
            <person name="Pretorius I.S."/>
            <person name="Schmidt S.A."/>
            <person name="Borneman A.R."/>
        </authorList>
    </citation>
    <scope>NUCLEOTIDE SEQUENCE [LARGE SCALE GENOMIC DNA]</scope>
    <source>
        <strain evidence="2">cv. Chardonnay</strain>
        <tissue evidence="1">Leaf</tissue>
    </source>
</reference>
<protein>
    <submittedName>
        <fullName evidence="1">Uncharacterized protein</fullName>
    </submittedName>
</protein>
<proteinExistence type="predicted"/>
<dbReference type="PANTHER" id="PTHR15140:SF37">
    <property type="entry name" value="UBIQUITIN-LIKE DOMAIN-CONTAINING PROTEIN"/>
    <property type="match status" value="1"/>
</dbReference>
<organism evidence="1 2">
    <name type="scientific">Vitis vinifera</name>
    <name type="common">Grape</name>
    <dbReference type="NCBI Taxonomy" id="29760"/>
    <lineage>
        <taxon>Eukaryota</taxon>
        <taxon>Viridiplantae</taxon>
        <taxon>Streptophyta</taxon>
        <taxon>Embryophyta</taxon>
        <taxon>Tracheophyta</taxon>
        <taxon>Spermatophyta</taxon>
        <taxon>Magnoliopsida</taxon>
        <taxon>eudicotyledons</taxon>
        <taxon>Gunneridae</taxon>
        <taxon>Pentapetalae</taxon>
        <taxon>rosids</taxon>
        <taxon>Vitales</taxon>
        <taxon>Vitaceae</taxon>
        <taxon>Viteae</taxon>
        <taxon>Vitis</taxon>
    </lineage>
</organism>
<comment type="caution">
    <text evidence="1">The sequence shown here is derived from an EMBL/GenBank/DDBJ whole genome shotgun (WGS) entry which is preliminary data.</text>
</comment>
<evidence type="ECO:0000313" key="1">
    <source>
        <dbReference type="EMBL" id="RVW42285.1"/>
    </source>
</evidence>
<dbReference type="PANTHER" id="PTHR15140">
    <property type="entry name" value="TUBULIN-SPECIFIC CHAPERONE E"/>
    <property type="match status" value="1"/>
</dbReference>
<dbReference type="InterPro" id="IPR032675">
    <property type="entry name" value="LRR_dom_sf"/>
</dbReference>
<dbReference type="Proteomes" id="UP000288805">
    <property type="component" value="Unassembled WGS sequence"/>
</dbReference>